<dbReference type="Proteomes" id="UP001153678">
    <property type="component" value="Unassembled WGS sequence"/>
</dbReference>
<dbReference type="Gene3D" id="2.30.30.110">
    <property type="match status" value="1"/>
</dbReference>
<organism evidence="1 2">
    <name type="scientific">Funneliformis geosporum</name>
    <dbReference type="NCBI Taxonomy" id="1117311"/>
    <lineage>
        <taxon>Eukaryota</taxon>
        <taxon>Fungi</taxon>
        <taxon>Fungi incertae sedis</taxon>
        <taxon>Mucoromycota</taxon>
        <taxon>Glomeromycotina</taxon>
        <taxon>Glomeromycetes</taxon>
        <taxon>Glomerales</taxon>
        <taxon>Glomeraceae</taxon>
        <taxon>Funneliformis</taxon>
    </lineage>
</organism>
<dbReference type="GO" id="GO:0003677">
    <property type="term" value="F:DNA binding"/>
    <property type="evidence" value="ECO:0007669"/>
    <property type="project" value="InterPro"/>
</dbReference>
<reference evidence="1" key="1">
    <citation type="submission" date="2022-08" db="EMBL/GenBank/DDBJ databases">
        <authorList>
            <person name="Kallberg Y."/>
            <person name="Tangrot J."/>
            <person name="Rosling A."/>
        </authorList>
    </citation>
    <scope>NUCLEOTIDE SEQUENCE</scope>
    <source>
        <strain evidence="1">Wild A</strain>
    </source>
</reference>
<proteinExistence type="predicted"/>
<gene>
    <name evidence="1" type="ORF">FWILDA_LOCUS17327</name>
</gene>
<protein>
    <submittedName>
        <fullName evidence="1">19281_t:CDS:1</fullName>
    </submittedName>
</protein>
<dbReference type="AlphaFoldDB" id="A0A9W4T8P2"/>
<dbReference type="SUPFAM" id="SSF50118">
    <property type="entry name" value="Cell growth inhibitor/plasmid maintenance toxic component"/>
    <property type="match status" value="1"/>
</dbReference>
<keyword evidence="2" id="KW-1185">Reference proteome</keyword>
<evidence type="ECO:0000313" key="1">
    <source>
        <dbReference type="EMBL" id="CAI2195938.1"/>
    </source>
</evidence>
<accession>A0A9W4T8P2</accession>
<evidence type="ECO:0000313" key="2">
    <source>
        <dbReference type="Proteomes" id="UP001153678"/>
    </source>
</evidence>
<dbReference type="InterPro" id="IPR011067">
    <property type="entry name" value="Plasmid_toxin/cell-grow_inhib"/>
</dbReference>
<sequence length="104" mass="11720">MGVVISNNRQNLVSPLIIILPITSIKKGDKIYSFEVETFLSNQSGKILIDQITTTDKVKRVGKFVGKLDEKMLVRIERAIFYVLAISTEALAEELEARKKKIIV</sequence>
<dbReference type="OrthoDB" id="2394419at2759"/>
<comment type="caution">
    <text evidence="1">The sequence shown here is derived from an EMBL/GenBank/DDBJ whole genome shotgun (WGS) entry which is preliminary data.</text>
</comment>
<dbReference type="Pfam" id="PF02452">
    <property type="entry name" value="PemK_toxin"/>
    <property type="match status" value="1"/>
</dbReference>
<name>A0A9W4T8P2_9GLOM</name>
<dbReference type="EMBL" id="CAMKVN010013309">
    <property type="protein sequence ID" value="CAI2195938.1"/>
    <property type="molecule type" value="Genomic_DNA"/>
</dbReference>
<dbReference type="InterPro" id="IPR003477">
    <property type="entry name" value="PemK-like"/>
</dbReference>